<feature type="transmembrane region" description="Helical" evidence="8">
    <location>
        <begin position="21"/>
        <end position="43"/>
    </location>
</feature>
<evidence type="ECO:0000313" key="10">
    <source>
        <dbReference type="Proteomes" id="UP000324611"/>
    </source>
</evidence>
<evidence type="ECO:0000256" key="5">
    <source>
        <dbReference type="ARBA" id="ARBA00022989"/>
    </source>
</evidence>
<evidence type="ECO:0000256" key="2">
    <source>
        <dbReference type="ARBA" id="ARBA00022475"/>
    </source>
</evidence>
<evidence type="ECO:0000256" key="3">
    <source>
        <dbReference type="ARBA" id="ARBA00022679"/>
    </source>
</evidence>
<feature type="transmembrane region" description="Helical" evidence="8">
    <location>
        <begin position="173"/>
        <end position="199"/>
    </location>
</feature>
<dbReference type="RefSeq" id="WP_149836683.1">
    <property type="nucleotide sequence ID" value="NZ_VUOC01000001.1"/>
</dbReference>
<dbReference type="GO" id="GO:0016758">
    <property type="term" value="F:hexosyltransferase activity"/>
    <property type="evidence" value="ECO:0007669"/>
    <property type="project" value="InterPro"/>
</dbReference>
<evidence type="ECO:0000256" key="6">
    <source>
        <dbReference type="ARBA" id="ARBA00023136"/>
    </source>
</evidence>
<keyword evidence="3" id="KW-0808">Transferase</keyword>
<evidence type="ECO:0000256" key="4">
    <source>
        <dbReference type="ARBA" id="ARBA00022692"/>
    </source>
</evidence>
<protein>
    <submittedName>
        <fullName evidence="9">DUF2029 domain-containing protein</fullName>
    </submittedName>
</protein>
<comment type="similarity">
    <text evidence="7">Belongs to the glycosyltransferase 87 family.</text>
</comment>
<keyword evidence="4 8" id="KW-0812">Transmembrane</keyword>
<feature type="transmembrane region" description="Helical" evidence="8">
    <location>
        <begin position="206"/>
        <end position="224"/>
    </location>
</feature>
<dbReference type="AlphaFoldDB" id="A0A5B2VZS5"/>
<gene>
    <name evidence="9" type="ORF">F0L74_04835</name>
</gene>
<dbReference type="EMBL" id="VUOC01000001">
    <property type="protein sequence ID" value="KAA2245293.1"/>
    <property type="molecule type" value="Genomic_DNA"/>
</dbReference>
<keyword evidence="10" id="KW-1185">Reference proteome</keyword>
<keyword evidence="6 8" id="KW-0472">Membrane</keyword>
<feature type="transmembrane region" description="Helical" evidence="8">
    <location>
        <begin position="97"/>
        <end position="122"/>
    </location>
</feature>
<reference evidence="9 10" key="1">
    <citation type="submission" date="2019-09" db="EMBL/GenBank/DDBJ databases">
        <title>Chitinophaga ginsengihumi sp. nov., isolated from soil of ginseng rhizosphere.</title>
        <authorList>
            <person name="Lee J."/>
        </authorList>
    </citation>
    <scope>NUCLEOTIDE SEQUENCE [LARGE SCALE GENOMIC DNA]</scope>
    <source>
        <strain evidence="9 10">BN140078</strain>
    </source>
</reference>
<evidence type="ECO:0000313" key="9">
    <source>
        <dbReference type="EMBL" id="KAA2245293.1"/>
    </source>
</evidence>
<organism evidence="9 10">
    <name type="scientific">Chitinophaga agrisoli</name>
    <dbReference type="NCBI Taxonomy" id="2607653"/>
    <lineage>
        <taxon>Bacteria</taxon>
        <taxon>Pseudomonadati</taxon>
        <taxon>Bacteroidota</taxon>
        <taxon>Chitinophagia</taxon>
        <taxon>Chitinophagales</taxon>
        <taxon>Chitinophagaceae</taxon>
        <taxon>Chitinophaga</taxon>
    </lineage>
</organism>
<sequence>MNTQAPRLNFLQRTGQKFSSIPVRYMYIFFLLMAAVIACVSWGSSQDMAQWTRYNNYVIFKQSFFRLLHYQDIYTILPEKHYDVYKYSPSFSMWMGLFAWLPDLPGLILFNLLNMVVLLLALRTLPLSKERLNVFLFFILIETMISLTSSQTNVLITGLLILAWHFLEKDKPWWATLFIVLTFYIKIFGIVALALCLLYPSRWRSAIATICWMVVLGLMPLLVISPDQLLFLYKSWGNLLSQDHSASVGVSLYGWWHTWFGFTMNKNMFVLIGAALFCLPLLRFKMWNQPLFRLHILASVLLWIVIFNHKGESPTYIIAMAGVAIWYFAQERKGINLVLLLLALVCTSFSSTDLIFPYKLARTYVEPYAVKAVFCSLIWFKLIFDLMTDAARPQLHK</sequence>
<reference evidence="9 10" key="2">
    <citation type="submission" date="2019-09" db="EMBL/GenBank/DDBJ databases">
        <authorList>
            <person name="Jin C."/>
        </authorList>
    </citation>
    <scope>NUCLEOTIDE SEQUENCE [LARGE SCALE GENOMIC DNA]</scope>
    <source>
        <strain evidence="9 10">BN140078</strain>
    </source>
</reference>
<dbReference type="Proteomes" id="UP000324611">
    <property type="component" value="Unassembled WGS sequence"/>
</dbReference>
<feature type="transmembrane region" description="Helical" evidence="8">
    <location>
        <begin position="368"/>
        <end position="387"/>
    </location>
</feature>
<name>A0A5B2VZS5_9BACT</name>
<dbReference type="Pfam" id="PF09594">
    <property type="entry name" value="GT87"/>
    <property type="match status" value="1"/>
</dbReference>
<comment type="caution">
    <text evidence="9">The sequence shown here is derived from an EMBL/GenBank/DDBJ whole genome shotgun (WGS) entry which is preliminary data.</text>
</comment>
<keyword evidence="5 8" id="KW-1133">Transmembrane helix</keyword>
<keyword evidence="2" id="KW-1003">Cell membrane</keyword>
<dbReference type="GO" id="GO:0005886">
    <property type="term" value="C:plasma membrane"/>
    <property type="evidence" value="ECO:0007669"/>
    <property type="project" value="UniProtKB-SubCell"/>
</dbReference>
<feature type="transmembrane region" description="Helical" evidence="8">
    <location>
        <begin position="134"/>
        <end position="167"/>
    </location>
</feature>
<evidence type="ECO:0000256" key="7">
    <source>
        <dbReference type="ARBA" id="ARBA00024033"/>
    </source>
</evidence>
<evidence type="ECO:0000256" key="1">
    <source>
        <dbReference type="ARBA" id="ARBA00004651"/>
    </source>
</evidence>
<feature type="transmembrane region" description="Helical" evidence="8">
    <location>
        <begin position="313"/>
        <end position="329"/>
    </location>
</feature>
<dbReference type="InterPro" id="IPR018584">
    <property type="entry name" value="GT87"/>
</dbReference>
<comment type="subcellular location">
    <subcellularLocation>
        <location evidence="1">Cell membrane</location>
        <topology evidence="1">Multi-pass membrane protein</topology>
    </subcellularLocation>
</comment>
<accession>A0A5B2VZS5</accession>
<proteinExistence type="inferred from homology"/>
<feature type="transmembrane region" description="Helical" evidence="8">
    <location>
        <begin position="291"/>
        <end position="307"/>
    </location>
</feature>
<feature type="transmembrane region" description="Helical" evidence="8">
    <location>
        <begin position="336"/>
        <end position="356"/>
    </location>
</feature>
<evidence type="ECO:0000256" key="8">
    <source>
        <dbReference type="SAM" id="Phobius"/>
    </source>
</evidence>